<dbReference type="SUPFAM" id="SSF57850">
    <property type="entry name" value="RING/U-box"/>
    <property type="match status" value="1"/>
</dbReference>
<dbReference type="GO" id="GO:0061630">
    <property type="term" value="F:ubiquitin protein ligase activity"/>
    <property type="evidence" value="ECO:0007669"/>
    <property type="project" value="TreeGrafter"/>
</dbReference>
<keyword evidence="1" id="KW-0479">Metal-binding</keyword>
<sequence>MAILHQVSFYNECGHIEDCIRASDLLETLNVAAVEEGVAMLPSLDFARAMLDPGNSVFTTEVYYKTSKCGRCEGALPAGPGRSETVGELTESAIKDRRMLWKSITDNLVAPQAILKERHKALLECIRGTLLSSSDPNAPATFDIWSKNLSRSIERERRWYQDFVLLHFRELQLGFPLLQRTHAYAPGWRSELFAAVDNWTIDKDEVCSICQLPSGVPNVRVSQLPCKHQFHFSCIDQWMGAHGTCPMCRTMFNILYPPRPTNVFPEIRDGLEQLTAEQTHKGYYHLGAALEPVLLTERFLDGWNTFTR</sequence>
<dbReference type="GO" id="GO:0006511">
    <property type="term" value="P:ubiquitin-dependent protein catabolic process"/>
    <property type="evidence" value="ECO:0007669"/>
    <property type="project" value="TreeGrafter"/>
</dbReference>
<evidence type="ECO:0000313" key="4">
    <source>
        <dbReference type="Proteomes" id="UP000070700"/>
    </source>
</evidence>
<feature type="domain" description="RING-type" evidence="2">
    <location>
        <begin position="207"/>
        <end position="249"/>
    </location>
</feature>
<dbReference type="EMBL" id="KQ947421">
    <property type="protein sequence ID" value="KUJ14020.1"/>
    <property type="molecule type" value="Genomic_DNA"/>
</dbReference>
<dbReference type="OrthoDB" id="3543757at2759"/>
<gene>
    <name evidence="3" type="ORF">LY89DRAFT_672285</name>
</gene>
<name>A0A194X1E7_MOLSC</name>
<keyword evidence="4" id="KW-1185">Reference proteome</keyword>
<evidence type="ECO:0000256" key="1">
    <source>
        <dbReference type="PROSITE-ProRule" id="PRU00175"/>
    </source>
</evidence>
<dbReference type="AlphaFoldDB" id="A0A194X1E7"/>
<dbReference type="InterPro" id="IPR001841">
    <property type="entry name" value="Znf_RING"/>
</dbReference>
<reference evidence="3 4" key="1">
    <citation type="submission" date="2015-10" db="EMBL/GenBank/DDBJ databases">
        <title>Full genome of DAOMC 229536 Phialocephala scopiformis, a fungal endophyte of spruce producing the potent anti-insectan compound rugulosin.</title>
        <authorList>
            <consortium name="DOE Joint Genome Institute"/>
            <person name="Walker A.K."/>
            <person name="Frasz S.L."/>
            <person name="Seifert K.A."/>
            <person name="Miller J.D."/>
            <person name="Mondo S.J."/>
            <person name="Labutti K."/>
            <person name="Lipzen A."/>
            <person name="Dockter R."/>
            <person name="Kennedy M."/>
            <person name="Grigoriev I.V."/>
            <person name="Spatafora J.W."/>
        </authorList>
    </citation>
    <scope>NUCLEOTIDE SEQUENCE [LARGE SCALE GENOMIC DNA]</scope>
    <source>
        <strain evidence="3 4">CBS 120377</strain>
    </source>
</reference>
<keyword evidence="1" id="KW-0862">Zinc</keyword>
<dbReference type="Pfam" id="PF13639">
    <property type="entry name" value="zf-RING_2"/>
    <property type="match status" value="1"/>
</dbReference>
<keyword evidence="1" id="KW-0863">Zinc-finger</keyword>
<dbReference type="SMART" id="SM00184">
    <property type="entry name" value="RING"/>
    <property type="match status" value="1"/>
</dbReference>
<dbReference type="PROSITE" id="PS50089">
    <property type="entry name" value="ZF_RING_2"/>
    <property type="match status" value="1"/>
</dbReference>
<protein>
    <recommendedName>
        <fullName evidence="2">RING-type domain-containing protein</fullName>
    </recommendedName>
</protein>
<organism evidence="3 4">
    <name type="scientific">Mollisia scopiformis</name>
    <name type="common">Conifer needle endophyte fungus</name>
    <name type="synonym">Phialocephala scopiformis</name>
    <dbReference type="NCBI Taxonomy" id="149040"/>
    <lineage>
        <taxon>Eukaryota</taxon>
        <taxon>Fungi</taxon>
        <taxon>Dikarya</taxon>
        <taxon>Ascomycota</taxon>
        <taxon>Pezizomycotina</taxon>
        <taxon>Leotiomycetes</taxon>
        <taxon>Helotiales</taxon>
        <taxon>Mollisiaceae</taxon>
        <taxon>Mollisia</taxon>
    </lineage>
</organism>
<dbReference type="KEGG" id="psco:LY89DRAFT_672285"/>
<dbReference type="InParanoid" id="A0A194X1E7"/>
<evidence type="ECO:0000313" key="3">
    <source>
        <dbReference type="EMBL" id="KUJ14020.1"/>
    </source>
</evidence>
<dbReference type="PANTHER" id="PTHR22765">
    <property type="entry name" value="RING FINGER AND PROTEASE ASSOCIATED DOMAIN-CONTAINING"/>
    <property type="match status" value="1"/>
</dbReference>
<proteinExistence type="predicted"/>
<dbReference type="InterPro" id="IPR051826">
    <property type="entry name" value="E3_ubiquitin-ligase_domain"/>
</dbReference>
<dbReference type="Proteomes" id="UP000070700">
    <property type="component" value="Unassembled WGS sequence"/>
</dbReference>
<dbReference type="RefSeq" id="XP_018068375.1">
    <property type="nucleotide sequence ID" value="XM_018213277.1"/>
</dbReference>
<evidence type="ECO:0000259" key="2">
    <source>
        <dbReference type="PROSITE" id="PS50089"/>
    </source>
</evidence>
<dbReference type="GeneID" id="28823003"/>
<dbReference type="InterPro" id="IPR013083">
    <property type="entry name" value="Znf_RING/FYVE/PHD"/>
</dbReference>
<dbReference type="Gene3D" id="3.30.40.10">
    <property type="entry name" value="Zinc/RING finger domain, C3HC4 (zinc finger)"/>
    <property type="match status" value="1"/>
</dbReference>
<dbReference type="PANTHER" id="PTHR22765:SF411">
    <property type="entry name" value="OS02G0248440 PROTEIN"/>
    <property type="match status" value="1"/>
</dbReference>
<dbReference type="GO" id="GO:0008270">
    <property type="term" value="F:zinc ion binding"/>
    <property type="evidence" value="ECO:0007669"/>
    <property type="project" value="UniProtKB-KW"/>
</dbReference>
<accession>A0A194X1E7</accession>